<organism evidence="2">
    <name type="scientific">bioreactor metagenome</name>
    <dbReference type="NCBI Taxonomy" id="1076179"/>
    <lineage>
        <taxon>unclassified sequences</taxon>
        <taxon>metagenomes</taxon>
        <taxon>ecological metagenomes</taxon>
    </lineage>
</organism>
<protein>
    <submittedName>
        <fullName evidence="2">Uncharacterized protein</fullName>
    </submittedName>
</protein>
<accession>A0A644T1Z5</accession>
<name>A0A644T1Z5_9ZZZZ</name>
<reference evidence="2" key="1">
    <citation type="submission" date="2019-08" db="EMBL/GenBank/DDBJ databases">
        <authorList>
            <person name="Kucharzyk K."/>
            <person name="Murdoch R.W."/>
            <person name="Higgins S."/>
            <person name="Loffler F."/>
        </authorList>
    </citation>
    <scope>NUCLEOTIDE SEQUENCE</scope>
</reference>
<evidence type="ECO:0000256" key="1">
    <source>
        <dbReference type="SAM" id="MobiDB-lite"/>
    </source>
</evidence>
<sequence>MPAAGEDHTACPGQWAAPPPQTGVLQPLRKVLRWPKGGRGGAAPAPTRDACCTCSAPRTAGRTDLSAQRRDGPHVAVPRIIEISHHCFPCQAMDVPGRCIKGGGLAGGPPAGQDCKSASATAPGLWKLIPEICALAK</sequence>
<dbReference type="EMBL" id="VSSQ01000013">
    <property type="protein sequence ID" value="MPL60923.1"/>
    <property type="molecule type" value="Genomic_DNA"/>
</dbReference>
<gene>
    <name evidence="2" type="ORF">SDC9_06487</name>
</gene>
<evidence type="ECO:0000313" key="2">
    <source>
        <dbReference type="EMBL" id="MPL60923.1"/>
    </source>
</evidence>
<feature type="region of interest" description="Disordered" evidence="1">
    <location>
        <begin position="1"/>
        <end position="22"/>
    </location>
</feature>
<dbReference type="AlphaFoldDB" id="A0A644T1Z5"/>
<proteinExistence type="predicted"/>
<comment type="caution">
    <text evidence="2">The sequence shown here is derived from an EMBL/GenBank/DDBJ whole genome shotgun (WGS) entry which is preliminary data.</text>
</comment>